<evidence type="ECO:0000256" key="2">
    <source>
        <dbReference type="ARBA" id="ARBA00022723"/>
    </source>
</evidence>
<reference evidence="10" key="1">
    <citation type="submission" date="2007-07" db="EMBL/GenBank/DDBJ databases">
        <title>PCAP assembly of the Caenorhabditis remanei genome.</title>
        <authorList>
            <consortium name="The Caenorhabditis remanei Sequencing Consortium"/>
            <person name="Wilson R.K."/>
        </authorList>
    </citation>
    <scope>NUCLEOTIDE SEQUENCE [LARGE SCALE GENOMIC DNA]</scope>
    <source>
        <strain evidence="10">PB4641</strain>
    </source>
</reference>
<evidence type="ECO:0000259" key="9">
    <source>
        <dbReference type="PROSITE" id="PS50157"/>
    </source>
</evidence>
<accession>E3MUN5</accession>
<evidence type="ECO:0000313" key="10">
    <source>
        <dbReference type="EMBL" id="EFP09872.1"/>
    </source>
</evidence>
<dbReference type="GO" id="GO:0008270">
    <property type="term" value="F:zinc ion binding"/>
    <property type="evidence" value="ECO:0007669"/>
    <property type="project" value="UniProtKB-KW"/>
</dbReference>
<dbReference type="HOGENOM" id="CLU_016943_0_0_1"/>
<feature type="domain" description="C2H2-type" evidence="9">
    <location>
        <begin position="350"/>
        <end position="379"/>
    </location>
</feature>
<proteinExistence type="predicted"/>
<dbReference type="GO" id="GO:0003700">
    <property type="term" value="F:DNA-binding transcription factor activity"/>
    <property type="evidence" value="ECO:0007669"/>
    <property type="project" value="TreeGrafter"/>
</dbReference>
<gene>
    <name evidence="10" type="ORF">CRE_21385</name>
</gene>
<evidence type="ECO:0000313" key="11">
    <source>
        <dbReference type="Proteomes" id="UP000008281"/>
    </source>
</evidence>
<evidence type="ECO:0000256" key="4">
    <source>
        <dbReference type="ARBA" id="ARBA00022771"/>
    </source>
</evidence>
<evidence type="ECO:0000256" key="7">
    <source>
        <dbReference type="ARBA" id="ARBA00023242"/>
    </source>
</evidence>
<sequence length="379" mass="43092">MDDSGEPLEIAKFSMPEFECSQCDYKTKGPKQYDLHLKAHEFKKPMFACPSCHHLFTYARNLRTHREKHCKEIRRSRVQGKLKTSGKQISQEIQKLFQTQPNQEPCVLKLDCQTPGLEPPFTFSGPETVGQSLLDLLNSSVSLSSQKSNVLIPEKDEDGIWIQNLKQMLQQPLKLFNTDPALRATAPVTQLFKNDPLSPISEEITGLNDICIQNLMGSTSLQSLGLLNTPPTPQPATLLDLLNSITVPQSSQKSRCDVPSHKKDEYESYIQSLKDLKTLQQPFEFLHTTPGHQPIVPVLPSVGINSFEKDTIRLPKKKKHTWECLDCAIGFKDEAMYIVHRLTHLDNNPFKCALCGKQFYDRYSFTSHIYLQGHEEIKI</sequence>
<keyword evidence="3" id="KW-0677">Repeat</keyword>
<dbReference type="AlphaFoldDB" id="E3MUN5"/>
<dbReference type="PANTHER" id="PTHR24404:SF114">
    <property type="entry name" value="KLUMPFUSS, ISOFORM B-RELATED"/>
    <property type="match status" value="1"/>
</dbReference>
<dbReference type="PROSITE" id="PS00028">
    <property type="entry name" value="ZINC_FINGER_C2H2_1"/>
    <property type="match status" value="3"/>
</dbReference>
<keyword evidence="11" id="KW-1185">Reference proteome</keyword>
<evidence type="ECO:0000256" key="3">
    <source>
        <dbReference type="ARBA" id="ARBA00022737"/>
    </source>
</evidence>
<dbReference type="GO" id="GO:0006357">
    <property type="term" value="P:regulation of transcription by RNA polymerase II"/>
    <property type="evidence" value="ECO:0007669"/>
    <property type="project" value="TreeGrafter"/>
</dbReference>
<keyword evidence="7" id="KW-0539">Nucleus</keyword>
<protein>
    <recommendedName>
        <fullName evidence="9">C2H2-type domain-containing protein</fullName>
    </recommendedName>
</protein>
<evidence type="ECO:0000256" key="1">
    <source>
        <dbReference type="ARBA" id="ARBA00004123"/>
    </source>
</evidence>
<organism evidence="11">
    <name type="scientific">Caenorhabditis remanei</name>
    <name type="common">Caenorhabditis vulgaris</name>
    <dbReference type="NCBI Taxonomy" id="31234"/>
    <lineage>
        <taxon>Eukaryota</taxon>
        <taxon>Metazoa</taxon>
        <taxon>Ecdysozoa</taxon>
        <taxon>Nematoda</taxon>
        <taxon>Chromadorea</taxon>
        <taxon>Rhabditida</taxon>
        <taxon>Rhabditina</taxon>
        <taxon>Rhabditomorpha</taxon>
        <taxon>Rhabditoidea</taxon>
        <taxon>Rhabditidae</taxon>
        <taxon>Peloderinae</taxon>
        <taxon>Caenorhabditis</taxon>
    </lineage>
</organism>
<dbReference type="InterPro" id="IPR050589">
    <property type="entry name" value="Ikaros_C2H2-ZF"/>
</dbReference>
<dbReference type="SMART" id="SM00355">
    <property type="entry name" value="ZnF_C2H2"/>
    <property type="match status" value="4"/>
</dbReference>
<dbReference type="Proteomes" id="UP000008281">
    <property type="component" value="Unassembled WGS sequence"/>
</dbReference>
<feature type="domain" description="C2H2-type" evidence="9">
    <location>
        <begin position="47"/>
        <end position="74"/>
    </location>
</feature>
<dbReference type="InterPro" id="IPR013087">
    <property type="entry name" value="Znf_C2H2_type"/>
</dbReference>
<comment type="subcellular location">
    <subcellularLocation>
        <location evidence="1">Nucleus</location>
    </subcellularLocation>
</comment>
<evidence type="ECO:0000256" key="6">
    <source>
        <dbReference type="ARBA" id="ARBA00023125"/>
    </source>
</evidence>
<dbReference type="Pfam" id="PF00096">
    <property type="entry name" value="zf-C2H2"/>
    <property type="match status" value="1"/>
</dbReference>
<feature type="domain" description="C2H2-type" evidence="9">
    <location>
        <begin position="18"/>
        <end position="45"/>
    </location>
</feature>
<keyword evidence="2" id="KW-0479">Metal-binding</keyword>
<dbReference type="GO" id="GO:0000978">
    <property type="term" value="F:RNA polymerase II cis-regulatory region sequence-specific DNA binding"/>
    <property type="evidence" value="ECO:0007669"/>
    <property type="project" value="TreeGrafter"/>
</dbReference>
<dbReference type="STRING" id="31234.E3MUN5"/>
<keyword evidence="6" id="KW-0238">DNA-binding</keyword>
<dbReference type="Gene3D" id="3.30.160.60">
    <property type="entry name" value="Classic Zinc Finger"/>
    <property type="match status" value="2"/>
</dbReference>
<dbReference type="InParanoid" id="E3MUN5"/>
<dbReference type="OrthoDB" id="5576026at2759"/>
<dbReference type="InterPro" id="IPR036236">
    <property type="entry name" value="Znf_C2H2_sf"/>
</dbReference>
<dbReference type="GO" id="GO:0005634">
    <property type="term" value="C:nucleus"/>
    <property type="evidence" value="ECO:0007669"/>
    <property type="project" value="UniProtKB-SubCell"/>
</dbReference>
<name>E3MUN5_CAERE</name>
<feature type="domain" description="C2H2-type" evidence="9">
    <location>
        <begin position="322"/>
        <end position="349"/>
    </location>
</feature>
<dbReference type="PANTHER" id="PTHR24404">
    <property type="entry name" value="ZINC FINGER PROTEIN"/>
    <property type="match status" value="1"/>
</dbReference>
<keyword evidence="4 8" id="KW-0863">Zinc-finger</keyword>
<dbReference type="EMBL" id="DS268480">
    <property type="protein sequence ID" value="EFP09872.1"/>
    <property type="molecule type" value="Genomic_DNA"/>
</dbReference>
<keyword evidence="5" id="KW-0862">Zinc</keyword>
<evidence type="ECO:0000256" key="5">
    <source>
        <dbReference type="ARBA" id="ARBA00022833"/>
    </source>
</evidence>
<dbReference type="PROSITE" id="PS50157">
    <property type="entry name" value="ZINC_FINGER_C2H2_2"/>
    <property type="match status" value="4"/>
</dbReference>
<evidence type="ECO:0000256" key="8">
    <source>
        <dbReference type="PROSITE-ProRule" id="PRU00042"/>
    </source>
</evidence>
<dbReference type="SUPFAM" id="SSF57667">
    <property type="entry name" value="beta-beta-alpha zinc fingers"/>
    <property type="match status" value="1"/>
</dbReference>